<feature type="region of interest" description="Disordered" evidence="5">
    <location>
        <begin position="731"/>
        <end position="783"/>
    </location>
</feature>
<dbReference type="GO" id="GO:0003723">
    <property type="term" value="F:RNA binding"/>
    <property type="evidence" value="ECO:0007669"/>
    <property type="project" value="UniProtKB-UniRule"/>
</dbReference>
<evidence type="ECO:0000256" key="4">
    <source>
        <dbReference type="PROSITE-ProRule" id="PRU00176"/>
    </source>
</evidence>
<feature type="compositionally biased region" description="Pro residues" evidence="5">
    <location>
        <begin position="733"/>
        <end position="745"/>
    </location>
</feature>
<feature type="compositionally biased region" description="Gly residues" evidence="5">
    <location>
        <begin position="9"/>
        <end position="18"/>
    </location>
</feature>
<evidence type="ECO:0000313" key="7">
    <source>
        <dbReference type="EMBL" id="RLN33758.1"/>
    </source>
</evidence>
<dbReference type="Pfam" id="PF07744">
    <property type="entry name" value="SPOC"/>
    <property type="match status" value="1"/>
</dbReference>
<gene>
    <name evidence="7" type="ORF">C2845_PM03G30880</name>
</gene>
<dbReference type="STRING" id="4540.A0A3L6T8F4"/>
<comment type="caution">
    <text evidence="7">The sequence shown here is derived from an EMBL/GenBank/DDBJ whole genome shotgun (WGS) entry which is preliminary data.</text>
</comment>
<dbReference type="Gene3D" id="3.30.70.330">
    <property type="match status" value="2"/>
</dbReference>
<proteinExistence type="predicted"/>
<sequence length="807" mass="88512">MARGRRGPGGRGRFAGGPRGDERTSRHGARVDEDPYTPIPRRASGWGVAPPSRHLWVGGLAPVVTASDLSKLFLRCGDVEGVARDPGRNFAFLSFRREGTPWPRPGLANMRTLKIVAFYEPITYNLQYDHMVAFYTNGQPPDKASGGSMDDRYTQYVDERYSIERGRKRQPSPENTIDKSKRSRSSEPSEVLWIGFPPGLKADETLLWEAFSPFGEVVRLTTFPGRTYAFVQYTSVAAACRAKEALQGRLFNNPREKFALTTQGGPIMICQKMIYTQTYPFTSMRSRHHIDPLKKLTPLVDKHEPWHAQESFARHLGEMDKLTPEYHEPSLKDEWKWNGTIAKGGTPICRARCFPVGKVLDFMLPEFLDCTARTSLDMLSKHYYQAAGSWVVFLVPENDADMAAYNDFMSYLGDKQRSAVYFSEQVLRVPGKVSISGVILKFQQSNPDYSSPNRRSLERIHPPSASNLNTDGPDYVRSSGGSYTPASADIISPYKPESAPYVALQLPPERTPADPRMGIAQDQHQQLPNMVPSGWSNNMNDPNPGSGNFSSLAQSAISHAPNNRTQEPYTFATQGVPKGAASGYAPGEASNSMSWPPMQPNSQQVTRPDQPTIPVSLPPDQLAQLAALLAQQNQPGNAGLPMDSSNNQSGFIQNSNPYGHATMMPGNSGSVPIQNSLPPVPPSMPQLPAHVPQIQGSLPAHPASAPILSNTTLSILHMHAMVNPPHSSMPLRPFVPPLPEGPPPFQQNTSSAPTVQPLAPSGQQPSQQQSTQEDVDGDPQKCLQATLQLAATLLKQIQNQSNPGSQK</sequence>
<dbReference type="SMART" id="SM00360">
    <property type="entry name" value="RRM"/>
    <property type="match status" value="2"/>
</dbReference>
<accession>A0A3L6T8F4</accession>
<protein>
    <recommendedName>
        <fullName evidence="6">RRM domain-containing protein</fullName>
    </recommendedName>
</protein>
<dbReference type="InterPro" id="IPR000504">
    <property type="entry name" value="RRM_dom"/>
</dbReference>
<dbReference type="PANTHER" id="PTHR23189">
    <property type="entry name" value="RNA RECOGNITION MOTIF-CONTAINING"/>
    <property type="match status" value="1"/>
</dbReference>
<dbReference type="SUPFAM" id="SSF54928">
    <property type="entry name" value="RNA-binding domain, RBD"/>
    <property type="match status" value="2"/>
</dbReference>
<dbReference type="EMBL" id="PQIB02000002">
    <property type="protein sequence ID" value="RLN33758.1"/>
    <property type="molecule type" value="Genomic_DNA"/>
</dbReference>
<evidence type="ECO:0000259" key="6">
    <source>
        <dbReference type="PROSITE" id="PS50102"/>
    </source>
</evidence>
<dbReference type="PROSITE" id="PS50102">
    <property type="entry name" value="RRM"/>
    <property type="match status" value="1"/>
</dbReference>
<keyword evidence="8" id="KW-1185">Reference proteome</keyword>
<feature type="compositionally biased region" description="Polar residues" evidence="5">
    <location>
        <begin position="589"/>
        <end position="609"/>
    </location>
</feature>
<feature type="region of interest" description="Disordered" evidence="5">
    <location>
        <begin position="563"/>
        <end position="609"/>
    </location>
</feature>
<organism evidence="7 8">
    <name type="scientific">Panicum miliaceum</name>
    <name type="common">Proso millet</name>
    <name type="synonym">Broomcorn millet</name>
    <dbReference type="NCBI Taxonomy" id="4540"/>
    <lineage>
        <taxon>Eukaryota</taxon>
        <taxon>Viridiplantae</taxon>
        <taxon>Streptophyta</taxon>
        <taxon>Embryophyta</taxon>
        <taxon>Tracheophyta</taxon>
        <taxon>Spermatophyta</taxon>
        <taxon>Magnoliopsida</taxon>
        <taxon>Liliopsida</taxon>
        <taxon>Poales</taxon>
        <taxon>Poaceae</taxon>
        <taxon>PACMAD clade</taxon>
        <taxon>Panicoideae</taxon>
        <taxon>Panicodae</taxon>
        <taxon>Paniceae</taxon>
        <taxon>Panicinae</taxon>
        <taxon>Panicum</taxon>
        <taxon>Panicum sect. Panicum</taxon>
    </lineage>
</organism>
<dbReference type="InterPro" id="IPR012677">
    <property type="entry name" value="Nucleotide-bd_a/b_plait_sf"/>
</dbReference>
<dbReference type="InterPro" id="IPR035979">
    <property type="entry name" value="RBD_domain_sf"/>
</dbReference>
<reference evidence="8" key="1">
    <citation type="journal article" date="2019" name="Nat. Commun.">
        <title>The genome of broomcorn millet.</title>
        <authorList>
            <person name="Zou C."/>
            <person name="Miki D."/>
            <person name="Li D."/>
            <person name="Tang Q."/>
            <person name="Xiao L."/>
            <person name="Rajput S."/>
            <person name="Deng P."/>
            <person name="Jia W."/>
            <person name="Huang R."/>
            <person name="Zhang M."/>
            <person name="Sun Y."/>
            <person name="Hu J."/>
            <person name="Fu X."/>
            <person name="Schnable P.S."/>
            <person name="Li F."/>
            <person name="Zhang H."/>
            <person name="Feng B."/>
            <person name="Zhu X."/>
            <person name="Liu R."/>
            <person name="Schnable J.C."/>
            <person name="Zhu J.-K."/>
            <person name="Zhang H."/>
        </authorList>
    </citation>
    <scope>NUCLEOTIDE SEQUENCE [LARGE SCALE GENOMIC DNA]</scope>
</reference>
<keyword evidence="2 4" id="KW-0694">RNA-binding</keyword>
<feature type="region of interest" description="Disordered" evidence="5">
    <location>
        <begin position="446"/>
        <end position="473"/>
    </location>
</feature>
<comment type="subcellular location">
    <subcellularLocation>
        <location evidence="1">Nucleus</location>
    </subcellularLocation>
</comment>
<feature type="region of interest" description="Disordered" evidence="5">
    <location>
        <begin position="1"/>
        <end position="37"/>
    </location>
</feature>
<dbReference type="CDD" id="cd00590">
    <property type="entry name" value="RRM_SF"/>
    <property type="match status" value="1"/>
</dbReference>
<evidence type="ECO:0000256" key="2">
    <source>
        <dbReference type="ARBA" id="ARBA00022884"/>
    </source>
</evidence>
<feature type="compositionally biased region" description="Basic and acidic residues" evidence="5">
    <location>
        <begin position="19"/>
        <end position="33"/>
    </location>
</feature>
<dbReference type="InterPro" id="IPR012921">
    <property type="entry name" value="SPOC_C"/>
</dbReference>
<keyword evidence="3" id="KW-0539">Nucleus</keyword>
<feature type="domain" description="RRM" evidence="6">
    <location>
        <begin position="190"/>
        <end position="263"/>
    </location>
</feature>
<name>A0A3L6T8F4_PANMI</name>
<evidence type="ECO:0000313" key="8">
    <source>
        <dbReference type="Proteomes" id="UP000275267"/>
    </source>
</evidence>
<evidence type="ECO:0000256" key="5">
    <source>
        <dbReference type="SAM" id="MobiDB-lite"/>
    </source>
</evidence>
<dbReference type="AlphaFoldDB" id="A0A3L6T8F4"/>
<evidence type="ECO:0000256" key="3">
    <source>
        <dbReference type="ARBA" id="ARBA00023242"/>
    </source>
</evidence>
<dbReference type="Pfam" id="PF00076">
    <property type="entry name" value="RRM_1"/>
    <property type="match status" value="1"/>
</dbReference>
<dbReference type="GO" id="GO:0005634">
    <property type="term" value="C:nucleus"/>
    <property type="evidence" value="ECO:0007669"/>
    <property type="project" value="UniProtKB-SubCell"/>
</dbReference>
<feature type="region of interest" description="Disordered" evidence="5">
    <location>
        <begin position="163"/>
        <end position="184"/>
    </location>
</feature>
<feature type="compositionally biased region" description="Low complexity" evidence="5">
    <location>
        <begin position="756"/>
        <end position="772"/>
    </location>
</feature>
<dbReference type="Proteomes" id="UP000275267">
    <property type="component" value="Unassembled WGS sequence"/>
</dbReference>
<dbReference type="OrthoDB" id="439808at2759"/>
<evidence type="ECO:0000256" key="1">
    <source>
        <dbReference type="ARBA" id="ARBA00004123"/>
    </source>
</evidence>
<feature type="compositionally biased region" description="Polar residues" evidence="5">
    <location>
        <begin position="563"/>
        <end position="573"/>
    </location>
</feature>